<feature type="region of interest" description="Disordered" evidence="1">
    <location>
        <begin position="45"/>
        <end position="64"/>
    </location>
</feature>
<feature type="compositionally biased region" description="Low complexity" evidence="1">
    <location>
        <begin position="53"/>
        <end position="64"/>
    </location>
</feature>
<protein>
    <submittedName>
        <fullName evidence="2">Uncharacterized protein</fullName>
    </submittedName>
</protein>
<proteinExistence type="predicted"/>
<dbReference type="RefSeq" id="WP_377368161.1">
    <property type="nucleotide sequence ID" value="NZ_JAOTJD010000006.1"/>
</dbReference>
<accession>A0ABW6CMJ8</accession>
<reference evidence="2 3" key="1">
    <citation type="submission" date="2022-09" db="EMBL/GenBank/DDBJ databases">
        <title>New species of Phenylobacterium.</title>
        <authorList>
            <person name="Mieszkin S."/>
        </authorList>
    </citation>
    <scope>NUCLEOTIDE SEQUENCE [LARGE SCALE GENOMIC DNA]</scope>
    <source>
        <strain evidence="2 3">HK31-G</strain>
    </source>
</reference>
<keyword evidence="3" id="KW-1185">Reference proteome</keyword>
<organism evidence="2 3">
    <name type="scientific">Phenylobacterium ferrooxidans</name>
    <dbReference type="NCBI Taxonomy" id="2982689"/>
    <lineage>
        <taxon>Bacteria</taxon>
        <taxon>Pseudomonadati</taxon>
        <taxon>Pseudomonadota</taxon>
        <taxon>Alphaproteobacteria</taxon>
        <taxon>Caulobacterales</taxon>
        <taxon>Caulobacteraceae</taxon>
        <taxon>Phenylobacterium</taxon>
    </lineage>
</organism>
<name>A0ABW6CMJ8_9CAUL</name>
<dbReference type="Proteomes" id="UP001598130">
    <property type="component" value="Unassembled WGS sequence"/>
</dbReference>
<gene>
    <name evidence="2" type="ORF">OCL97_05055</name>
</gene>
<evidence type="ECO:0000313" key="2">
    <source>
        <dbReference type="EMBL" id="MFD3263336.1"/>
    </source>
</evidence>
<comment type="caution">
    <text evidence="2">The sequence shown here is derived from an EMBL/GenBank/DDBJ whole genome shotgun (WGS) entry which is preliminary data.</text>
</comment>
<evidence type="ECO:0000256" key="1">
    <source>
        <dbReference type="SAM" id="MobiDB-lite"/>
    </source>
</evidence>
<evidence type="ECO:0000313" key="3">
    <source>
        <dbReference type="Proteomes" id="UP001598130"/>
    </source>
</evidence>
<dbReference type="EMBL" id="JAOTJD010000006">
    <property type="protein sequence ID" value="MFD3263336.1"/>
    <property type="molecule type" value="Genomic_DNA"/>
</dbReference>
<sequence length="64" mass="6870">MRVRLTQIALDHDGRFFAEGSIVEAEVDLPAEILEARLAADRAELVEDDPKPAKAAPRAGKTAG</sequence>